<proteinExistence type="predicted"/>
<dbReference type="RefSeq" id="WP_164453170.1">
    <property type="nucleotide sequence ID" value="NZ_JAAIJQ010000033.1"/>
</dbReference>
<comment type="caution">
    <text evidence="1">The sequence shown here is derived from an EMBL/GenBank/DDBJ whole genome shotgun (WGS) entry which is preliminary data.</text>
</comment>
<accession>A0A6M0K070</accession>
<keyword evidence="2" id="KW-1185">Reference proteome</keyword>
<dbReference type="Proteomes" id="UP000483379">
    <property type="component" value="Unassembled WGS sequence"/>
</dbReference>
<organism evidence="1 2">
    <name type="scientific">Thiorhodococcus minor</name>
    <dbReference type="NCBI Taxonomy" id="57489"/>
    <lineage>
        <taxon>Bacteria</taxon>
        <taxon>Pseudomonadati</taxon>
        <taxon>Pseudomonadota</taxon>
        <taxon>Gammaproteobacteria</taxon>
        <taxon>Chromatiales</taxon>
        <taxon>Chromatiaceae</taxon>
        <taxon>Thiorhodococcus</taxon>
    </lineage>
</organism>
<gene>
    <name evidence="1" type="ORF">G3446_12525</name>
</gene>
<sequence length="97" mass="10895">MADLKLKASARARQLVAPLLAPSETPFKDYLKATDYCSAVMSYTNLQEDREYMAQWRAAFAALMVAGDAERARLLARLRADFKQGRSPLPSLTSNRR</sequence>
<name>A0A6M0K070_9GAMM</name>
<protein>
    <submittedName>
        <fullName evidence="1">Uncharacterized protein</fullName>
    </submittedName>
</protein>
<dbReference type="AlphaFoldDB" id="A0A6M0K070"/>
<evidence type="ECO:0000313" key="1">
    <source>
        <dbReference type="EMBL" id="NEV62704.1"/>
    </source>
</evidence>
<dbReference type="EMBL" id="JAAIJQ010000033">
    <property type="protein sequence ID" value="NEV62704.1"/>
    <property type="molecule type" value="Genomic_DNA"/>
</dbReference>
<reference evidence="1 2" key="1">
    <citation type="submission" date="2020-02" db="EMBL/GenBank/DDBJ databases">
        <title>Genome sequences of Thiorhodococcus mannitoliphagus and Thiorhodococcus minor, purple sulfur photosynthetic bacteria in the gammaproteobacterial family, Chromatiaceae.</title>
        <authorList>
            <person name="Aviles F.A."/>
            <person name="Meyer T.E."/>
            <person name="Kyndt J.A."/>
        </authorList>
    </citation>
    <scope>NUCLEOTIDE SEQUENCE [LARGE SCALE GENOMIC DNA]</scope>
    <source>
        <strain evidence="1 2">DSM 11518</strain>
    </source>
</reference>
<evidence type="ECO:0000313" key="2">
    <source>
        <dbReference type="Proteomes" id="UP000483379"/>
    </source>
</evidence>